<dbReference type="PROSITE" id="PS01124">
    <property type="entry name" value="HTH_ARAC_FAMILY_2"/>
    <property type="match status" value="1"/>
</dbReference>
<gene>
    <name evidence="5" type="ORF">DB31_2535</name>
</gene>
<dbReference type="Gene3D" id="1.10.10.60">
    <property type="entry name" value="Homeodomain-like"/>
    <property type="match status" value="1"/>
</dbReference>
<dbReference type="PANTHER" id="PTHR47894">
    <property type="entry name" value="HTH-TYPE TRANSCRIPTIONAL REGULATOR GADX"/>
    <property type="match status" value="1"/>
</dbReference>
<dbReference type="InterPro" id="IPR032687">
    <property type="entry name" value="AraC-type_N"/>
</dbReference>
<dbReference type="InterPro" id="IPR018060">
    <property type="entry name" value="HTH_AraC"/>
</dbReference>
<dbReference type="Pfam" id="PF12833">
    <property type="entry name" value="HTH_18"/>
    <property type="match status" value="1"/>
</dbReference>
<accession>A0A085W6V4</accession>
<name>A0A085W6V4_9BACT</name>
<dbReference type="STRING" id="394096.DB31_2535"/>
<dbReference type="Proteomes" id="UP000028725">
    <property type="component" value="Unassembled WGS sequence"/>
</dbReference>
<dbReference type="GO" id="GO:0003700">
    <property type="term" value="F:DNA-binding transcription factor activity"/>
    <property type="evidence" value="ECO:0007669"/>
    <property type="project" value="InterPro"/>
</dbReference>
<comment type="caution">
    <text evidence="5">The sequence shown here is derived from an EMBL/GenBank/DDBJ whole genome shotgun (WGS) entry which is preliminary data.</text>
</comment>
<dbReference type="SMART" id="SM00342">
    <property type="entry name" value="HTH_ARAC"/>
    <property type="match status" value="1"/>
</dbReference>
<evidence type="ECO:0000256" key="3">
    <source>
        <dbReference type="ARBA" id="ARBA00023163"/>
    </source>
</evidence>
<dbReference type="GO" id="GO:0005829">
    <property type="term" value="C:cytosol"/>
    <property type="evidence" value="ECO:0007669"/>
    <property type="project" value="TreeGrafter"/>
</dbReference>
<keyword evidence="3" id="KW-0804">Transcription</keyword>
<keyword evidence="1" id="KW-0805">Transcription regulation</keyword>
<organism evidence="5 6">
    <name type="scientific">Hyalangium minutum</name>
    <dbReference type="NCBI Taxonomy" id="394096"/>
    <lineage>
        <taxon>Bacteria</taxon>
        <taxon>Pseudomonadati</taxon>
        <taxon>Myxococcota</taxon>
        <taxon>Myxococcia</taxon>
        <taxon>Myxococcales</taxon>
        <taxon>Cystobacterineae</taxon>
        <taxon>Archangiaceae</taxon>
        <taxon>Hyalangium</taxon>
    </lineage>
</organism>
<dbReference type="PANTHER" id="PTHR47894:SF1">
    <property type="entry name" value="HTH-TYPE TRANSCRIPTIONAL REGULATOR VQSM"/>
    <property type="match status" value="1"/>
</dbReference>
<dbReference type="Pfam" id="PF12625">
    <property type="entry name" value="Arabinose_bd"/>
    <property type="match status" value="1"/>
</dbReference>
<proteinExistence type="predicted"/>
<sequence>MPTELVPIPSVVLDRLTRLGVDVAQVLRQAGILPSRFQPPRAKLTVAEFFAFWRALEQVSARPDVGVRMGTEALPHQFDVASLAALHSANLGEALRKFSRYKRVVCSEQVSIDVTRREARVSFHWLHVEETLPLRLVDATFSSLVALARRGTGQPVPPLRLELARSRADEALLRQHFGCKIRFDAPVDLLVFEEAALALPFITHNAELLETMLPGLEAALTESLSSTSVADDLRALLGRQMSGERPSVDKAAQEMRMSPRTLQRRLQQLGTSYQSVLDQVRHDTSRRLLENTQLDTGEVAFLLGFEELNSFTRAFHGWEGVAPNAWRKSRRGQPST</sequence>
<evidence type="ECO:0000313" key="6">
    <source>
        <dbReference type="Proteomes" id="UP000028725"/>
    </source>
</evidence>
<dbReference type="PATRIC" id="fig|394096.3.peg.6868"/>
<keyword evidence="2" id="KW-0238">DNA-binding</keyword>
<protein>
    <submittedName>
        <fullName evidence="5">Transcriptional regulator, AraC family protein</fullName>
    </submittedName>
</protein>
<dbReference type="SUPFAM" id="SSF46689">
    <property type="entry name" value="Homeodomain-like"/>
    <property type="match status" value="1"/>
</dbReference>
<feature type="domain" description="HTH araC/xylS-type" evidence="4">
    <location>
        <begin position="231"/>
        <end position="329"/>
    </location>
</feature>
<dbReference type="OrthoDB" id="9816010at2"/>
<evidence type="ECO:0000313" key="5">
    <source>
        <dbReference type="EMBL" id="KFE63417.1"/>
    </source>
</evidence>
<reference evidence="5 6" key="1">
    <citation type="submission" date="2014-04" db="EMBL/GenBank/DDBJ databases">
        <title>Genome assembly of Hyalangium minutum DSM 14724.</title>
        <authorList>
            <person name="Sharma G."/>
            <person name="Subramanian S."/>
        </authorList>
    </citation>
    <scope>NUCLEOTIDE SEQUENCE [LARGE SCALE GENOMIC DNA]</scope>
    <source>
        <strain evidence="5 6">DSM 14724</strain>
    </source>
</reference>
<keyword evidence="6" id="KW-1185">Reference proteome</keyword>
<dbReference type="GO" id="GO:0000976">
    <property type="term" value="F:transcription cis-regulatory region binding"/>
    <property type="evidence" value="ECO:0007669"/>
    <property type="project" value="TreeGrafter"/>
</dbReference>
<dbReference type="EMBL" id="JMCB01000017">
    <property type="protein sequence ID" value="KFE63417.1"/>
    <property type="molecule type" value="Genomic_DNA"/>
</dbReference>
<evidence type="ECO:0000259" key="4">
    <source>
        <dbReference type="PROSITE" id="PS01124"/>
    </source>
</evidence>
<dbReference type="AlphaFoldDB" id="A0A085W6V4"/>
<evidence type="ECO:0000256" key="2">
    <source>
        <dbReference type="ARBA" id="ARBA00023125"/>
    </source>
</evidence>
<dbReference type="RefSeq" id="WP_044195627.1">
    <property type="nucleotide sequence ID" value="NZ_JMCB01000017.1"/>
</dbReference>
<dbReference type="InterPro" id="IPR009057">
    <property type="entry name" value="Homeodomain-like_sf"/>
</dbReference>
<evidence type="ECO:0000256" key="1">
    <source>
        <dbReference type="ARBA" id="ARBA00023015"/>
    </source>
</evidence>